<evidence type="ECO:0000256" key="1">
    <source>
        <dbReference type="SAM" id="MobiDB-lite"/>
    </source>
</evidence>
<reference evidence="2" key="1">
    <citation type="submission" date="2020-05" db="EMBL/GenBank/DDBJ databases">
        <authorList>
            <person name="Chiriac C."/>
            <person name="Salcher M."/>
            <person name="Ghai R."/>
            <person name="Kavagutti S V."/>
        </authorList>
    </citation>
    <scope>NUCLEOTIDE SEQUENCE</scope>
</reference>
<organism evidence="2">
    <name type="scientific">freshwater metagenome</name>
    <dbReference type="NCBI Taxonomy" id="449393"/>
    <lineage>
        <taxon>unclassified sequences</taxon>
        <taxon>metagenomes</taxon>
        <taxon>ecological metagenomes</taxon>
    </lineage>
</organism>
<proteinExistence type="predicted"/>
<gene>
    <name evidence="2" type="ORF">UFOPK3954_02309</name>
</gene>
<sequence length="134" mass="14668">MLREERRIWLHGYQRSGAEVTIGLACGEFANNPSGLAAWGEADLDAGVTAKERAVLDEGYAQTQPGAGQRCRATRDPATHHDDIKRSHLIGCVREASLSSAPSERIVARPIWRRSLREPEKDRVAPSVKAGQVV</sequence>
<name>A0A6J7Q061_9ZZZZ</name>
<dbReference type="EMBL" id="CAFBON010000338">
    <property type="protein sequence ID" value="CAB5010988.1"/>
    <property type="molecule type" value="Genomic_DNA"/>
</dbReference>
<evidence type="ECO:0000313" key="2">
    <source>
        <dbReference type="EMBL" id="CAB5010988.1"/>
    </source>
</evidence>
<dbReference type="AlphaFoldDB" id="A0A6J7Q061"/>
<feature type="region of interest" description="Disordered" evidence="1">
    <location>
        <begin position="61"/>
        <end position="80"/>
    </location>
</feature>
<protein>
    <submittedName>
        <fullName evidence="2">Unannotated protein</fullName>
    </submittedName>
</protein>
<accession>A0A6J7Q061</accession>